<dbReference type="Proteomes" id="UP000618754">
    <property type="component" value="Unassembled WGS sequence"/>
</dbReference>
<accession>A0ABR7XC50</accession>
<keyword evidence="1" id="KW-0732">Signal</keyword>
<feature type="chain" id="PRO_5045282186" description="Lipoprotein" evidence="1">
    <location>
        <begin position="18"/>
        <end position="170"/>
    </location>
</feature>
<sequence length="170" mass="17166">MNKLYAKLLVVFLFAFAITGCKVDAPIYPEGTVPSADFLSGNAGAGTGGGISNGSTITYTIDGKTTTLKTAFFQVISPSQNPPTGNTQIGGGSDLVTGFSLTSSTAVAGTFDADIITVGTSVGSGTVTFTEINATGNGLKGTVKGSFSGKVTDFTTMTDKNISGSFSIKM</sequence>
<proteinExistence type="predicted"/>
<name>A0ABR7XC50_9SPHI</name>
<reference evidence="2 3" key="1">
    <citation type="submission" date="2020-09" db="EMBL/GenBank/DDBJ databases">
        <title>Novel species of Mucilaginibacter isolated from a glacier on the Tibetan Plateau.</title>
        <authorList>
            <person name="Liu Q."/>
            <person name="Xin Y.-H."/>
        </authorList>
    </citation>
    <scope>NUCLEOTIDE SEQUENCE [LARGE SCALE GENOMIC DNA]</scope>
    <source>
        <strain evidence="2 3">CGMCC 1.13878</strain>
    </source>
</reference>
<feature type="signal peptide" evidence="1">
    <location>
        <begin position="1"/>
        <end position="17"/>
    </location>
</feature>
<gene>
    <name evidence="2" type="ORF">IDJ75_17970</name>
</gene>
<evidence type="ECO:0008006" key="4">
    <source>
        <dbReference type="Google" id="ProtNLM"/>
    </source>
</evidence>
<keyword evidence="3" id="KW-1185">Reference proteome</keyword>
<evidence type="ECO:0000313" key="3">
    <source>
        <dbReference type="Proteomes" id="UP000618754"/>
    </source>
</evidence>
<protein>
    <recommendedName>
        <fullName evidence="4">Lipoprotein</fullName>
    </recommendedName>
</protein>
<dbReference type="EMBL" id="JACWMW010000004">
    <property type="protein sequence ID" value="MBD1387180.1"/>
    <property type="molecule type" value="Genomic_DNA"/>
</dbReference>
<dbReference type="PROSITE" id="PS51257">
    <property type="entry name" value="PROKAR_LIPOPROTEIN"/>
    <property type="match status" value="1"/>
</dbReference>
<dbReference type="RefSeq" id="WP_191177019.1">
    <property type="nucleotide sequence ID" value="NZ_JACWMW010000004.1"/>
</dbReference>
<evidence type="ECO:0000256" key="1">
    <source>
        <dbReference type="SAM" id="SignalP"/>
    </source>
</evidence>
<organism evidence="2 3">
    <name type="scientific">Mucilaginibacter rigui</name>
    <dbReference type="NCBI Taxonomy" id="534635"/>
    <lineage>
        <taxon>Bacteria</taxon>
        <taxon>Pseudomonadati</taxon>
        <taxon>Bacteroidota</taxon>
        <taxon>Sphingobacteriia</taxon>
        <taxon>Sphingobacteriales</taxon>
        <taxon>Sphingobacteriaceae</taxon>
        <taxon>Mucilaginibacter</taxon>
    </lineage>
</organism>
<comment type="caution">
    <text evidence="2">The sequence shown here is derived from an EMBL/GenBank/DDBJ whole genome shotgun (WGS) entry which is preliminary data.</text>
</comment>
<evidence type="ECO:0000313" key="2">
    <source>
        <dbReference type="EMBL" id="MBD1387180.1"/>
    </source>
</evidence>